<proteinExistence type="predicted"/>
<dbReference type="GO" id="GO:0005524">
    <property type="term" value="F:ATP binding"/>
    <property type="evidence" value="ECO:0007669"/>
    <property type="project" value="InterPro"/>
</dbReference>
<dbReference type="AlphaFoldDB" id="A0AAJ0GNQ0"/>
<organism evidence="2 3">
    <name type="scientific">Chaetomium strumarium</name>
    <dbReference type="NCBI Taxonomy" id="1170767"/>
    <lineage>
        <taxon>Eukaryota</taxon>
        <taxon>Fungi</taxon>
        <taxon>Dikarya</taxon>
        <taxon>Ascomycota</taxon>
        <taxon>Pezizomycotina</taxon>
        <taxon>Sordariomycetes</taxon>
        <taxon>Sordariomycetidae</taxon>
        <taxon>Sordariales</taxon>
        <taxon>Chaetomiaceae</taxon>
        <taxon>Chaetomium</taxon>
    </lineage>
</organism>
<name>A0AAJ0GNQ0_9PEZI</name>
<dbReference type="SUPFAM" id="SSF56112">
    <property type="entry name" value="Protein kinase-like (PK-like)"/>
    <property type="match status" value="1"/>
</dbReference>
<gene>
    <name evidence="2" type="ORF">B0T15DRAFT_559979</name>
</gene>
<keyword evidence="3" id="KW-1185">Reference proteome</keyword>
<dbReference type="Gene3D" id="1.10.510.10">
    <property type="entry name" value="Transferase(Phosphotransferase) domain 1"/>
    <property type="match status" value="2"/>
</dbReference>
<reference evidence="2" key="2">
    <citation type="submission" date="2023-06" db="EMBL/GenBank/DDBJ databases">
        <authorList>
            <consortium name="Lawrence Berkeley National Laboratory"/>
            <person name="Mondo S.J."/>
            <person name="Hensen N."/>
            <person name="Bonometti L."/>
            <person name="Westerberg I."/>
            <person name="Brannstrom I.O."/>
            <person name="Guillou S."/>
            <person name="Cros-Aarteil S."/>
            <person name="Calhoun S."/>
            <person name="Haridas S."/>
            <person name="Kuo A."/>
            <person name="Pangilinan J."/>
            <person name="Riley R."/>
            <person name="Labutti K."/>
            <person name="Andreopoulos B."/>
            <person name="Lipzen A."/>
            <person name="Chen C."/>
            <person name="Yanf M."/>
            <person name="Daum C."/>
            <person name="Ng V."/>
            <person name="Clum A."/>
            <person name="Steindorff A."/>
            <person name="Ohm R."/>
            <person name="Martin F."/>
            <person name="Silar P."/>
            <person name="Natvig D."/>
            <person name="Lalanne C."/>
            <person name="Gautier V."/>
            <person name="Ament-Velasquez S.L."/>
            <person name="Kruys A."/>
            <person name="Hutchinson M.I."/>
            <person name="Powell A.J."/>
            <person name="Barry K."/>
            <person name="Miller A.N."/>
            <person name="Grigoriev I.V."/>
            <person name="Debuchy R."/>
            <person name="Gladieux P."/>
            <person name="Thoren M.H."/>
            <person name="Johannesson H."/>
        </authorList>
    </citation>
    <scope>NUCLEOTIDE SEQUENCE</scope>
    <source>
        <strain evidence="2">CBS 333.67</strain>
    </source>
</reference>
<dbReference type="Pfam" id="PF00069">
    <property type="entry name" value="Pkinase"/>
    <property type="match status" value="1"/>
</dbReference>
<protein>
    <submittedName>
        <fullName evidence="2">Kinase-like domain-containing protein</fullName>
    </submittedName>
</protein>
<sequence>MPVSQVPPQESLWTRLDDVKRPRESYLEHKKFFPTKTLLRLIDEETVERELSRLPPDNPLARNAKQTAKRICDAEEPYQRIFAILTYIEKLYALNGFLEEEVTDKDLPLTKRKHDGKGTFDFVRNGTRLRCFGSFSDYYHRCFDQTQWKVLAPVFQRPKNGEVQHLELQEQAILPFEVEEEGPTGGYGSILKVRIHPEHHNFDTSEFAIKRLPSQDELEKKACEAELKMLSSFSDNSHPNLISVLAAYTHLGFFHLIFEWGEADLLKFWKEVKPNPIFNKDEVLWVAEQSKGLADGLLRVHQYGHGLPREQPKSEMSMVAVTDNSSASNPTIKITPSDSIEIPKNPSQITLYGRHGDIKPSNILWFKSTGMLVLTDFGLAEFHTILSRSGLPRTGLGVSPDYRPPEMDVDGGSVSRSYDIWSLGCVYLELIAWLLGGYKLVQQFKAERTPGANVVNGQKSAPFFELYLGGESAKVKGSVTNFIKVLHAHRNCSAYLHDFLDLIQTRMLLIESDPVLSDKRITCGELRNRLEGMRAKCDDDPKYASTPAPRS</sequence>
<keyword evidence="2" id="KW-0808">Transferase</keyword>
<feature type="domain" description="Protein kinase" evidence="1">
    <location>
        <begin position="176"/>
        <end position="500"/>
    </location>
</feature>
<comment type="caution">
    <text evidence="2">The sequence shown here is derived from an EMBL/GenBank/DDBJ whole genome shotgun (WGS) entry which is preliminary data.</text>
</comment>
<dbReference type="PANTHER" id="PTHR24359:SF37">
    <property type="entry name" value="PROTEIN KINASE DOMAIN-CONTAINING PROTEIN"/>
    <property type="match status" value="1"/>
</dbReference>
<dbReference type="GO" id="GO:0004674">
    <property type="term" value="F:protein serine/threonine kinase activity"/>
    <property type="evidence" value="ECO:0007669"/>
    <property type="project" value="TreeGrafter"/>
</dbReference>
<reference evidence="2" key="1">
    <citation type="journal article" date="2023" name="Mol. Phylogenet. Evol.">
        <title>Genome-scale phylogeny and comparative genomics of the fungal order Sordariales.</title>
        <authorList>
            <person name="Hensen N."/>
            <person name="Bonometti L."/>
            <person name="Westerberg I."/>
            <person name="Brannstrom I.O."/>
            <person name="Guillou S."/>
            <person name="Cros-Aarteil S."/>
            <person name="Calhoun S."/>
            <person name="Haridas S."/>
            <person name="Kuo A."/>
            <person name="Mondo S."/>
            <person name="Pangilinan J."/>
            <person name="Riley R."/>
            <person name="LaButti K."/>
            <person name="Andreopoulos B."/>
            <person name="Lipzen A."/>
            <person name="Chen C."/>
            <person name="Yan M."/>
            <person name="Daum C."/>
            <person name="Ng V."/>
            <person name="Clum A."/>
            <person name="Steindorff A."/>
            <person name="Ohm R.A."/>
            <person name="Martin F."/>
            <person name="Silar P."/>
            <person name="Natvig D.O."/>
            <person name="Lalanne C."/>
            <person name="Gautier V."/>
            <person name="Ament-Velasquez S.L."/>
            <person name="Kruys A."/>
            <person name="Hutchinson M.I."/>
            <person name="Powell A.J."/>
            <person name="Barry K."/>
            <person name="Miller A.N."/>
            <person name="Grigoriev I.V."/>
            <person name="Debuchy R."/>
            <person name="Gladieux P."/>
            <person name="Hiltunen Thoren M."/>
            <person name="Johannesson H."/>
        </authorList>
    </citation>
    <scope>NUCLEOTIDE SEQUENCE</scope>
    <source>
        <strain evidence="2">CBS 333.67</strain>
    </source>
</reference>
<dbReference type="SMART" id="SM00220">
    <property type="entry name" value="S_TKc"/>
    <property type="match status" value="1"/>
</dbReference>
<evidence type="ECO:0000259" key="1">
    <source>
        <dbReference type="PROSITE" id="PS50011"/>
    </source>
</evidence>
<evidence type="ECO:0000313" key="3">
    <source>
        <dbReference type="Proteomes" id="UP001273166"/>
    </source>
</evidence>
<dbReference type="PANTHER" id="PTHR24359">
    <property type="entry name" value="SERINE/THREONINE-PROTEIN KINASE SBK1"/>
    <property type="match status" value="1"/>
</dbReference>
<dbReference type="EMBL" id="JAUDZG010000006">
    <property type="protein sequence ID" value="KAK3303130.1"/>
    <property type="molecule type" value="Genomic_DNA"/>
</dbReference>
<dbReference type="InterPro" id="IPR000719">
    <property type="entry name" value="Prot_kinase_dom"/>
</dbReference>
<dbReference type="InterPro" id="IPR011009">
    <property type="entry name" value="Kinase-like_dom_sf"/>
</dbReference>
<accession>A0AAJ0GNQ0</accession>
<dbReference type="RefSeq" id="XP_062718910.1">
    <property type="nucleotide sequence ID" value="XM_062870520.1"/>
</dbReference>
<dbReference type="GeneID" id="87889349"/>
<keyword evidence="2" id="KW-0418">Kinase</keyword>
<dbReference type="CDD" id="cd00180">
    <property type="entry name" value="PKc"/>
    <property type="match status" value="1"/>
</dbReference>
<dbReference type="PROSITE" id="PS50011">
    <property type="entry name" value="PROTEIN_KINASE_DOM"/>
    <property type="match status" value="1"/>
</dbReference>
<evidence type="ECO:0000313" key="2">
    <source>
        <dbReference type="EMBL" id="KAK3303130.1"/>
    </source>
</evidence>
<dbReference type="Proteomes" id="UP001273166">
    <property type="component" value="Unassembled WGS sequence"/>
</dbReference>